<evidence type="ECO:0000313" key="2">
    <source>
        <dbReference type="Proteomes" id="UP000471560"/>
    </source>
</evidence>
<accession>A0A6P0BBF0</accession>
<comment type="caution">
    <text evidence="1">The sequence shown here is derived from an EMBL/GenBank/DDBJ whole genome shotgun (WGS) entry which is preliminary data.</text>
</comment>
<dbReference type="GO" id="GO:0032259">
    <property type="term" value="P:methylation"/>
    <property type="evidence" value="ECO:0007669"/>
    <property type="project" value="UniProtKB-KW"/>
</dbReference>
<dbReference type="Gene3D" id="3.40.50.150">
    <property type="entry name" value="Vaccinia Virus protein VP39"/>
    <property type="match status" value="1"/>
</dbReference>
<protein>
    <submittedName>
        <fullName evidence="1">Methyltransferase domain-containing protein</fullName>
    </submittedName>
</protein>
<dbReference type="RefSeq" id="WP_164578186.1">
    <property type="nucleotide sequence ID" value="NZ_JAAXDH010000030.1"/>
</dbReference>
<name>A0A6P0BBF0_RHILE</name>
<dbReference type="InterPro" id="IPR029063">
    <property type="entry name" value="SAM-dependent_MTases_sf"/>
</dbReference>
<organism evidence="1 2">
    <name type="scientific">Rhizobium leguminosarum</name>
    <dbReference type="NCBI Taxonomy" id="384"/>
    <lineage>
        <taxon>Bacteria</taxon>
        <taxon>Pseudomonadati</taxon>
        <taxon>Pseudomonadota</taxon>
        <taxon>Alphaproteobacteria</taxon>
        <taxon>Hyphomicrobiales</taxon>
        <taxon>Rhizobiaceae</taxon>
        <taxon>Rhizobium/Agrobacterium group</taxon>
        <taxon>Rhizobium</taxon>
    </lineage>
</organism>
<gene>
    <name evidence="1" type="ORF">GR204_25325</name>
</gene>
<reference evidence="1 2" key="1">
    <citation type="submission" date="2019-12" db="EMBL/GenBank/DDBJ databases">
        <title>Rhizobium genotypes associated with high levels of biological nitrogen fixation by grain legumes in a temperate-maritime cropping system.</title>
        <authorList>
            <person name="Maluk M."/>
            <person name="Francesc Ferrando Molina F."/>
            <person name="Lopez Del Egido L."/>
            <person name="Lafos M."/>
            <person name="Langarica-Fuentes A."/>
            <person name="Gebre Yohannes G."/>
            <person name="Young M.W."/>
            <person name="Martin P."/>
            <person name="Gantlett R."/>
            <person name="Kenicer G."/>
            <person name="Hawes C."/>
            <person name="Begg G.S."/>
            <person name="Quilliam R.S."/>
            <person name="Squire G.R."/>
            <person name="Poole P.S."/>
            <person name="Young P.W."/>
            <person name="Iannetta P.M."/>
            <person name="James E.K."/>
        </authorList>
    </citation>
    <scope>NUCLEOTIDE SEQUENCE [LARGE SCALE GENOMIC DNA]</scope>
    <source>
        <strain evidence="1 2">JHI1096</strain>
    </source>
</reference>
<dbReference type="AlphaFoldDB" id="A0A6P0BBF0"/>
<keyword evidence="1" id="KW-0489">Methyltransferase</keyword>
<dbReference type="EMBL" id="WUEZ01000033">
    <property type="protein sequence ID" value="NEI37257.1"/>
    <property type="molecule type" value="Genomic_DNA"/>
</dbReference>
<proteinExistence type="predicted"/>
<dbReference type="PANTHER" id="PTHR43861">
    <property type="entry name" value="TRANS-ACONITATE 2-METHYLTRANSFERASE-RELATED"/>
    <property type="match status" value="1"/>
</dbReference>
<dbReference type="PANTHER" id="PTHR43861:SF6">
    <property type="entry name" value="METHYLTRANSFERASE TYPE 11"/>
    <property type="match status" value="1"/>
</dbReference>
<dbReference type="Pfam" id="PF13489">
    <property type="entry name" value="Methyltransf_23"/>
    <property type="match status" value="1"/>
</dbReference>
<sequence length="293" mass="32933">MSSRCLGCGTKFDSEADRPHCPACRWEPEEIGGIAAYAPQFANQGGGFEASYFKVLSELEATNFWFRSRNDLILWALRKYHPKFCSFLEIGCGTGFVLSGVTGKYPEAEIFGSEIFIEGLRFASERLPNARLMQMDARAIPFAEEFDAIGAFDVLEHIEEDETVLQQMHAALKPKGTLLVTVPQHPWLWSPLDDYAHHCRRYTASELNRKVTAAGFTILRNTSFVSFLLPAMLASRLMSRNKSVDEIDVRTEMQLPSLLNNAFRWILRAENALIGTGLDFPLGGSRLLVARKM</sequence>
<evidence type="ECO:0000313" key="1">
    <source>
        <dbReference type="EMBL" id="NEI37257.1"/>
    </source>
</evidence>
<dbReference type="Proteomes" id="UP000471560">
    <property type="component" value="Unassembled WGS sequence"/>
</dbReference>
<dbReference type="SUPFAM" id="SSF53335">
    <property type="entry name" value="S-adenosyl-L-methionine-dependent methyltransferases"/>
    <property type="match status" value="1"/>
</dbReference>
<keyword evidence="1" id="KW-0808">Transferase</keyword>
<dbReference type="GO" id="GO:0008168">
    <property type="term" value="F:methyltransferase activity"/>
    <property type="evidence" value="ECO:0007669"/>
    <property type="project" value="UniProtKB-KW"/>
</dbReference>
<dbReference type="CDD" id="cd02440">
    <property type="entry name" value="AdoMet_MTases"/>
    <property type="match status" value="1"/>
</dbReference>